<dbReference type="EMBL" id="JAUJEB010000015">
    <property type="protein sequence ID" value="MDN5217353.1"/>
    <property type="molecule type" value="Genomic_DNA"/>
</dbReference>
<proteinExistence type="predicted"/>
<feature type="signal peptide" evidence="1">
    <location>
        <begin position="1"/>
        <end position="19"/>
    </location>
</feature>
<evidence type="ECO:0000313" key="2">
    <source>
        <dbReference type="EMBL" id="MDN5217353.1"/>
    </source>
</evidence>
<feature type="chain" id="PRO_5046272990" evidence="1">
    <location>
        <begin position="20"/>
        <end position="212"/>
    </location>
</feature>
<keyword evidence="3" id="KW-1185">Reference proteome</keyword>
<accession>A0ABT8LLZ2</accession>
<dbReference type="RefSeq" id="WP_346762689.1">
    <property type="nucleotide sequence ID" value="NZ_JAUJEB010000015.1"/>
</dbReference>
<keyword evidence="1" id="KW-0732">Signal</keyword>
<sequence>MKILRVVVVVFFFCQISYAQEHDYGKFDCAMNQKQLAKLKENKKFSKGMEARLKAVDKKYAKAYRRSKTQAQRTEVVNRVAHQIDQMDSTDIQYQPLRELLLYMLDGQSWVPSADDVDEAHLIADEFKKRYALKYSSDIKISLRGTQKGPLIYIHDVTDKATINNMACLLKTIKSECHSRTIFLIFYHRVKALSDEGMPITKKEAFLSLAVM</sequence>
<organism evidence="2 3">
    <name type="scientific">Agaribacillus aureus</name>
    <dbReference type="NCBI Taxonomy" id="3051825"/>
    <lineage>
        <taxon>Bacteria</taxon>
        <taxon>Pseudomonadati</taxon>
        <taxon>Bacteroidota</taxon>
        <taxon>Cytophagia</taxon>
        <taxon>Cytophagales</taxon>
        <taxon>Splendidivirgaceae</taxon>
        <taxon>Agaribacillus</taxon>
    </lineage>
</organism>
<name>A0ABT8LLZ2_9BACT</name>
<evidence type="ECO:0000313" key="3">
    <source>
        <dbReference type="Proteomes" id="UP001172083"/>
    </source>
</evidence>
<reference evidence="2" key="1">
    <citation type="submission" date="2023-06" db="EMBL/GenBank/DDBJ databases">
        <title>Genomic of Agaribacillus aureum.</title>
        <authorList>
            <person name="Wang G."/>
        </authorList>
    </citation>
    <scope>NUCLEOTIDE SEQUENCE</scope>
    <source>
        <strain evidence="2">BMA12</strain>
    </source>
</reference>
<gene>
    <name evidence="2" type="ORF">QQ020_35090</name>
</gene>
<evidence type="ECO:0000256" key="1">
    <source>
        <dbReference type="SAM" id="SignalP"/>
    </source>
</evidence>
<comment type="caution">
    <text evidence="2">The sequence shown here is derived from an EMBL/GenBank/DDBJ whole genome shotgun (WGS) entry which is preliminary data.</text>
</comment>
<protein>
    <submittedName>
        <fullName evidence="2">Uncharacterized protein</fullName>
    </submittedName>
</protein>
<dbReference type="Proteomes" id="UP001172083">
    <property type="component" value="Unassembled WGS sequence"/>
</dbReference>